<evidence type="ECO:0000313" key="12">
    <source>
        <dbReference type="EMBL" id="KRN18975.1"/>
    </source>
</evidence>
<keyword evidence="4" id="KW-0133">Cell shape</keyword>
<keyword evidence="13" id="KW-1185">Reference proteome</keyword>
<dbReference type="PANTHER" id="PTHR21581">
    <property type="entry name" value="D-ALANYL-D-ALANINE CARBOXYPEPTIDASE"/>
    <property type="match status" value="1"/>
</dbReference>
<dbReference type="AlphaFoldDB" id="A0A0R2ERP5"/>
<keyword evidence="3" id="KW-0378">Hydrolase</keyword>
<evidence type="ECO:0000256" key="7">
    <source>
        <dbReference type="PIRSR" id="PIRSR618044-1"/>
    </source>
</evidence>
<dbReference type="EMBL" id="AYZM01000141">
    <property type="protein sequence ID" value="KRN18975.1"/>
    <property type="molecule type" value="Genomic_DNA"/>
</dbReference>
<comment type="caution">
    <text evidence="12">The sequence shown here is derived from an EMBL/GenBank/DDBJ whole genome shotgun (WGS) entry which is preliminary data.</text>
</comment>
<name>A0A0R2ERP5_9LACO</name>
<feature type="domain" description="Peptidase S11 D-alanyl-D-alanine carboxypeptidase A N-terminal" evidence="11">
    <location>
        <begin position="127"/>
        <end position="374"/>
    </location>
</feature>
<keyword evidence="6" id="KW-0961">Cell wall biogenesis/degradation</keyword>
<organism evidence="12 13">
    <name type="scientific">Secundilactobacillus similis DSM 23365 = JCM 2765</name>
    <dbReference type="NCBI Taxonomy" id="1423804"/>
    <lineage>
        <taxon>Bacteria</taxon>
        <taxon>Bacillati</taxon>
        <taxon>Bacillota</taxon>
        <taxon>Bacilli</taxon>
        <taxon>Lactobacillales</taxon>
        <taxon>Lactobacillaceae</taxon>
        <taxon>Secundilactobacillus</taxon>
    </lineage>
</organism>
<proteinExistence type="inferred from homology"/>
<feature type="chain" id="PRO_5006416582" evidence="10">
    <location>
        <begin position="35"/>
        <end position="394"/>
    </location>
</feature>
<evidence type="ECO:0000256" key="4">
    <source>
        <dbReference type="ARBA" id="ARBA00022960"/>
    </source>
</evidence>
<keyword evidence="5" id="KW-0573">Peptidoglycan synthesis</keyword>
<keyword evidence="2 10" id="KW-0732">Signal</keyword>
<dbReference type="GO" id="GO:0009002">
    <property type="term" value="F:serine-type D-Ala-D-Ala carboxypeptidase activity"/>
    <property type="evidence" value="ECO:0007669"/>
    <property type="project" value="InterPro"/>
</dbReference>
<comment type="similarity">
    <text evidence="1 9">Belongs to the peptidase S11 family.</text>
</comment>
<gene>
    <name evidence="12" type="ORF">FD14_GL001770</name>
</gene>
<feature type="active site" description="Acyl-ester intermediate" evidence="7">
    <location>
        <position position="154"/>
    </location>
</feature>
<evidence type="ECO:0000256" key="5">
    <source>
        <dbReference type="ARBA" id="ARBA00022984"/>
    </source>
</evidence>
<dbReference type="GO" id="GO:0009252">
    <property type="term" value="P:peptidoglycan biosynthetic process"/>
    <property type="evidence" value="ECO:0007669"/>
    <property type="project" value="UniProtKB-KW"/>
</dbReference>
<keyword evidence="12" id="KW-0645">Protease</keyword>
<reference evidence="12 13" key="1">
    <citation type="journal article" date="2015" name="Genome Announc.">
        <title>Expanding the biotechnology potential of lactobacilli through comparative genomics of 213 strains and associated genera.</title>
        <authorList>
            <person name="Sun Z."/>
            <person name="Harris H.M."/>
            <person name="McCann A."/>
            <person name="Guo C."/>
            <person name="Argimon S."/>
            <person name="Zhang W."/>
            <person name="Yang X."/>
            <person name="Jeffery I.B."/>
            <person name="Cooney J.C."/>
            <person name="Kagawa T.F."/>
            <person name="Liu W."/>
            <person name="Song Y."/>
            <person name="Salvetti E."/>
            <person name="Wrobel A."/>
            <person name="Rasinkangas P."/>
            <person name="Parkhill J."/>
            <person name="Rea M.C."/>
            <person name="O'Sullivan O."/>
            <person name="Ritari J."/>
            <person name="Douillard F.P."/>
            <person name="Paul Ross R."/>
            <person name="Yang R."/>
            <person name="Briner A.E."/>
            <person name="Felis G.E."/>
            <person name="de Vos W.M."/>
            <person name="Barrangou R."/>
            <person name="Klaenhammer T.R."/>
            <person name="Caufield P.W."/>
            <person name="Cui Y."/>
            <person name="Zhang H."/>
            <person name="O'Toole P.W."/>
        </authorList>
    </citation>
    <scope>NUCLEOTIDE SEQUENCE [LARGE SCALE GENOMIC DNA]</scope>
    <source>
        <strain evidence="12 13">DSM 23365</strain>
    </source>
</reference>
<evidence type="ECO:0000256" key="1">
    <source>
        <dbReference type="ARBA" id="ARBA00007164"/>
    </source>
</evidence>
<protein>
    <submittedName>
        <fullName evidence="12">D-alanyl-D-alanine carboxypeptidase</fullName>
    </submittedName>
</protein>
<dbReference type="GO" id="GO:0008360">
    <property type="term" value="P:regulation of cell shape"/>
    <property type="evidence" value="ECO:0007669"/>
    <property type="project" value="UniProtKB-KW"/>
</dbReference>
<dbReference type="Proteomes" id="UP000051442">
    <property type="component" value="Unassembled WGS sequence"/>
</dbReference>
<dbReference type="PRINTS" id="PR00725">
    <property type="entry name" value="DADACBPTASE1"/>
</dbReference>
<dbReference type="SUPFAM" id="SSF56601">
    <property type="entry name" value="beta-lactamase/transpeptidase-like"/>
    <property type="match status" value="1"/>
</dbReference>
<feature type="active site" evidence="7">
    <location>
        <position position="218"/>
    </location>
</feature>
<evidence type="ECO:0000256" key="8">
    <source>
        <dbReference type="PIRSR" id="PIRSR618044-2"/>
    </source>
</evidence>
<dbReference type="InterPro" id="IPR012338">
    <property type="entry name" value="Beta-lactam/transpept-like"/>
</dbReference>
<evidence type="ECO:0000256" key="3">
    <source>
        <dbReference type="ARBA" id="ARBA00022801"/>
    </source>
</evidence>
<dbReference type="InterPro" id="IPR001967">
    <property type="entry name" value="Peptidase_S11_N"/>
</dbReference>
<keyword evidence="12" id="KW-0121">Carboxypeptidase</keyword>
<evidence type="ECO:0000256" key="9">
    <source>
        <dbReference type="RuleBase" id="RU004016"/>
    </source>
</evidence>
<evidence type="ECO:0000256" key="6">
    <source>
        <dbReference type="ARBA" id="ARBA00023316"/>
    </source>
</evidence>
<feature type="signal peptide" evidence="10">
    <location>
        <begin position="1"/>
        <end position="34"/>
    </location>
</feature>
<feature type="active site" description="Proton acceptor" evidence="7">
    <location>
        <position position="157"/>
    </location>
</feature>
<feature type="binding site" evidence="8">
    <location>
        <position position="344"/>
    </location>
    <ligand>
        <name>substrate</name>
    </ligand>
</feature>
<dbReference type="GO" id="GO:0006508">
    <property type="term" value="P:proteolysis"/>
    <property type="evidence" value="ECO:0007669"/>
    <property type="project" value="InterPro"/>
</dbReference>
<accession>A0A0R2ERP5</accession>
<evidence type="ECO:0000256" key="2">
    <source>
        <dbReference type="ARBA" id="ARBA00022729"/>
    </source>
</evidence>
<dbReference type="PANTHER" id="PTHR21581:SF11">
    <property type="entry name" value="D-ALANYL-D-ALANINE CARBOXYPEPTIDASE DACA"/>
    <property type="match status" value="1"/>
</dbReference>
<evidence type="ECO:0000313" key="13">
    <source>
        <dbReference type="Proteomes" id="UP000051442"/>
    </source>
</evidence>
<dbReference type="OrthoDB" id="9791132at2"/>
<evidence type="ECO:0000256" key="10">
    <source>
        <dbReference type="SAM" id="SignalP"/>
    </source>
</evidence>
<dbReference type="Gene3D" id="3.40.710.10">
    <property type="entry name" value="DD-peptidase/beta-lactamase superfamily"/>
    <property type="match status" value="1"/>
</dbReference>
<dbReference type="GO" id="GO:0071555">
    <property type="term" value="P:cell wall organization"/>
    <property type="evidence" value="ECO:0007669"/>
    <property type="project" value="UniProtKB-KW"/>
</dbReference>
<dbReference type="Pfam" id="PF00768">
    <property type="entry name" value="Peptidase_S11"/>
    <property type="match status" value="1"/>
</dbReference>
<evidence type="ECO:0000259" key="11">
    <source>
        <dbReference type="Pfam" id="PF00768"/>
    </source>
</evidence>
<sequence>MTNTQTKSQRAVFVMIAFLMAIFGLMTTTTSASAASYSVVSTTSMTSTAYHRTSASGAVYNLTHTKKLASLSKYPNTTWYATKKVVLKHGSTKAIYYAVKNGAGTVSGYVWHKYLTAGKAPLSLKYAKAAVAMNASTGKVLWSKNANTPRAIASVSKLMTLYLVEQKVDDTSATWDSKVTTSYSGLKSMGNSSTYGGFKFTKNSYTVKQLYDAALIESSNNAAIALGQWVAGGSTPSYNTKFIKLMNAQAAKWNLGKASFVSANGMEQSALRSYGYSVSGGDANLVSAKDVALIAKHLINDYPAVLTDASKGSLTVAGQLCYNYNNLLPGRKYYQASLNVDGLKTGYTGLAGYCFVGTGKKSGHDRLITVVLHDEDEFTETRSLMNYVYNSNLI</sequence>
<dbReference type="STRING" id="1423804.FD14_GL001770"/>
<dbReference type="InterPro" id="IPR018044">
    <property type="entry name" value="Peptidase_S11"/>
</dbReference>
<dbReference type="PATRIC" id="fig|1423804.4.peg.1918"/>